<name>A0A9E7LDI2_9LILI</name>
<dbReference type="AlphaFoldDB" id="A0A9E7LDI2"/>
<dbReference type="Proteomes" id="UP001055439">
    <property type="component" value="Chromosome 9"/>
</dbReference>
<organism evidence="1 2">
    <name type="scientific">Musa troglodytarum</name>
    <name type="common">fe'i banana</name>
    <dbReference type="NCBI Taxonomy" id="320322"/>
    <lineage>
        <taxon>Eukaryota</taxon>
        <taxon>Viridiplantae</taxon>
        <taxon>Streptophyta</taxon>
        <taxon>Embryophyta</taxon>
        <taxon>Tracheophyta</taxon>
        <taxon>Spermatophyta</taxon>
        <taxon>Magnoliopsida</taxon>
        <taxon>Liliopsida</taxon>
        <taxon>Zingiberales</taxon>
        <taxon>Musaceae</taxon>
        <taxon>Musa</taxon>
    </lineage>
</organism>
<sequence>MPLGRRGQIPAAALVACSERMTRALGAREEAWSASNRAMRLVIPSPSASPTTLPWWLVDDFEMWWVSVVCDPQLSRAVMPVRSSRLCEPSDHNDVKVVIENIPSQIQRKRDKSSSCKPSRND</sequence>
<keyword evidence="2" id="KW-1185">Reference proteome</keyword>
<gene>
    <name evidence="1" type="ORF">MUK42_33203</name>
</gene>
<dbReference type="EMBL" id="CP097511">
    <property type="protein sequence ID" value="URE46700.1"/>
    <property type="molecule type" value="Genomic_DNA"/>
</dbReference>
<dbReference type="PROSITE" id="PS51257">
    <property type="entry name" value="PROKAR_LIPOPROTEIN"/>
    <property type="match status" value="1"/>
</dbReference>
<proteinExistence type="predicted"/>
<accession>A0A9E7LDI2</accession>
<protein>
    <submittedName>
        <fullName evidence="1">Uncharacterized protein</fullName>
    </submittedName>
</protein>
<evidence type="ECO:0000313" key="2">
    <source>
        <dbReference type="Proteomes" id="UP001055439"/>
    </source>
</evidence>
<evidence type="ECO:0000313" key="1">
    <source>
        <dbReference type="EMBL" id="URE46700.1"/>
    </source>
</evidence>
<reference evidence="1" key="1">
    <citation type="submission" date="2022-05" db="EMBL/GenBank/DDBJ databases">
        <title>The Musa troglodytarum L. genome provides insights into the mechanism of non-climacteric behaviour and enrichment of carotenoids.</title>
        <authorList>
            <person name="Wang J."/>
        </authorList>
    </citation>
    <scope>NUCLEOTIDE SEQUENCE</scope>
    <source>
        <tissue evidence="1">Leaf</tissue>
    </source>
</reference>